<dbReference type="InterPro" id="IPR039155">
    <property type="entry name" value="MLEC"/>
</dbReference>
<dbReference type="PANTHER" id="PTHR13460">
    <property type="match status" value="1"/>
</dbReference>
<feature type="domain" description="PKD/Chitinase" evidence="11">
    <location>
        <begin position="1215"/>
        <end position="1305"/>
    </location>
</feature>
<feature type="domain" description="PKD/Chitinase" evidence="11">
    <location>
        <begin position="960"/>
        <end position="1050"/>
    </location>
</feature>
<dbReference type="SMART" id="SM00089">
    <property type="entry name" value="PKD"/>
    <property type="match status" value="3"/>
</dbReference>
<dbReference type="Pfam" id="PF11721">
    <property type="entry name" value="Malectin"/>
    <property type="match status" value="2"/>
</dbReference>
<evidence type="ECO:0000256" key="5">
    <source>
        <dbReference type="ARBA" id="ARBA00022824"/>
    </source>
</evidence>
<dbReference type="InterPro" id="IPR029062">
    <property type="entry name" value="Class_I_gatase-like"/>
</dbReference>
<dbReference type="SUPFAM" id="SSF52317">
    <property type="entry name" value="Class I glutamine amidotransferase-like"/>
    <property type="match status" value="1"/>
</dbReference>
<evidence type="ECO:0000256" key="2">
    <source>
        <dbReference type="ARBA" id="ARBA00009141"/>
    </source>
</evidence>
<evidence type="ECO:0000313" key="12">
    <source>
        <dbReference type="EMBL" id="QDA61299.1"/>
    </source>
</evidence>
<evidence type="ECO:0000313" key="13">
    <source>
        <dbReference type="Proteomes" id="UP000305398"/>
    </source>
</evidence>
<keyword evidence="6" id="KW-1133">Transmembrane helix</keyword>
<dbReference type="GO" id="GO:0016020">
    <property type="term" value="C:membrane"/>
    <property type="evidence" value="ECO:0007669"/>
    <property type="project" value="TreeGrafter"/>
</dbReference>
<dbReference type="Gene3D" id="3.40.50.880">
    <property type="match status" value="1"/>
</dbReference>
<keyword evidence="13" id="KW-1185">Reference proteome</keyword>
<feature type="domain" description="PKD/Chitinase" evidence="11">
    <location>
        <begin position="701"/>
        <end position="792"/>
    </location>
</feature>
<accession>A0A5B8A2C8</accession>
<reference evidence="12 13" key="1">
    <citation type="submission" date="2019-06" db="EMBL/GenBank/DDBJ databases">
        <authorList>
            <person name="Srinivasan S."/>
        </authorList>
    </citation>
    <scope>NUCLEOTIDE SEQUENCE [LARGE SCALE GENOMIC DNA]</scope>
    <source>
        <strain evidence="12 13">17J68-5</strain>
    </source>
</reference>
<comment type="subcellular location">
    <subcellularLocation>
        <location evidence="1">Endoplasmic reticulum membrane</location>
        <topology evidence="1">Single-pass type I membrane protein</topology>
    </subcellularLocation>
</comment>
<dbReference type="OrthoDB" id="9805017at2"/>
<keyword evidence="3" id="KW-0812">Transmembrane</keyword>
<dbReference type="InterPro" id="IPR013783">
    <property type="entry name" value="Ig-like_fold"/>
</dbReference>
<dbReference type="PANTHER" id="PTHR13460:SF0">
    <property type="entry name" value="MALECTIN"/>
    <property type="match status" value="1"/>
</dbReference>
<evidence type="ECO:0000256" key="1">
    <source>
        <dbReference type="ARBA" id="ARBA00004115"/>
    </source>
</evidence>
<dbReference type="RefSeq" id="WP_139516473.1">
    <property type="nucleotide sequence ID" value="NZ_CP040896.1"/>
</dbReference>
<organism evidence="12 13">
    <name type="scientific">Hymenobacter jejuensis</name>
    <dbReference type="NCBI Taxonomy" id="2502781"/>
    <lineage>
        <taxon>Bacteria</taxon>
        <taxon>Pseudomonadati</taxon>
        <taxon>Bacteroidota</taxon>
        <taxon>Cytophagia</taxon>
        <taxon>Cytophagales</taxon>
        <taxon>Hymenobacteraceae</taxon>
        <taxon>Hymenobacter</taxon>
    </lineage>
</organism>
<protein>
    <recommendedName>
        <fullName evidence="11">PKD/Chitinase domain-containing protein</fullName>
    </recommendedName>
</protein>
<evidence type="ECO:0000256" key="3">
    <source>
        <dbReference type="ARBA" id="ARBA00022692"/>
    </source>
</evidence>
<dbReference type="Gene3D" id="2.60.120.430">
    <property type="entry name" value="Galactose-binding lectin"/>
    <property type="match status" value="2"/>
</dbReference>
<dbReference type="CDD" id="cd00146">
    <property type="entry name" value="PKD"/>
    <property type="match status" value="1"/>
</dbReference>
<dbReference type="Gene3D" id="2.120.10.80">
    <property type="entry name" value="Kelch-type beta propeller"/>
    <property type="match status" value="2"/>
</dbReference>
<keyword evidence="9" id="KW-0119">Carbohydrate metabolism</keyword>
<keyword evidence="4" id="KW-0732">Signal</keyword>
<dbReference type="SUPFAM" id="SSF49785">
    <property type="entry name" value="Galactose-binding domain-like"/>
    <property type="match status" value="2"/>
</dbReference>
<keyword evidence="8" id="KW-0325">Glycoprotein</keyword>
<dbReference type="Pfam" id="PF22352">
    <property type="entry name" value="K319L-like_PKD"/>
    <property type="match status" value="3"/>
</dbReference>
<name>A0A5B8A2C8_9BACT</name>
<dbReference type="InterPro" id="IPR035986">
    <property type="entry name" value="PKD_dom_sf"/>
</dbReference>
<evidence type="ECO:0000256" key="6">
    <source>
        <dbReference type="ARBA" id="ARBA00022989"/>
    </source>
</evidence>
<dbReference type="InterPro" id="IPR008979">
    <property type="entry name" value="Galactose-bd-like_sf"/>
</dbReference>
<dbReference type="Gene3D" id="2.60.40.10">
    <property type="entry name" value="Immunoglobulins"/>
    <property type="match status" value="3"/>
</dbReference>
<dbReference type="SMART" id="SM00612">
    <property type="entry name" value="Kelch"/>
    <property type="match status" value="4"/>
</dbReference>
<dbReference type="InterPro" id="IPR022409">
    <property type="entry name" value="PKD/Chitinase_dom"/>
</dbReference>
<keyword evidence="7" id="KW-0472">Membrane</keyword>
<keyword evidence="5" id="KW-0256">Endoplasmic reticulum</keyword>
<dbReference type="SUPFAM" id="SSF117281">
    <property type="entry name" value="Kelch motif"/>
    <property type="match status" value="2"/>
</dbReference>
<feature type="region of interest" description="Disordered" evidence="10">
    <location>
        <begin position="323"/>
        <end position="343"/>
    </location>
</feature>
<proteinExistence type="inferred from homology"/>
<dbReference type="GO" id="GO:0030246">
    <property type="term" value="F:carbohydrate binding"/>
    <property type="evidence" value="ECO:0007669"/>
    <property type="project" value="InterPro"/>
</dbReference>
<dbReference type="Pfam" id="PF01344">
    <property type="entry name" value="Kelch_1"/>
    <property type="match status" value="3"/>
</dbReference>
<dbReference type="SUPFAM" id="SSF49299">
    <property type="entry name" value="PKD domain"/>
    <property type="match status" value="3"/>
</dbReference>
<evidence type="ECO:0000256" key="9">
    <source>
        <dbReference type="ARBA" id="ARBA00023277"/>
    </source>
</evidence>
<dbReference type="InterPro" id="IPR015915">
    <property type="entry name" value="Kelch-typ_b-propeller"/>
</dbReference>
<evidence type="ECO:0000256" key="10">
    <source>
        <dbReference type="SAM" id="MobiDB-lite"/>
    </source>
</evidence>
<evidence type="ECO:0000256" key="8">
    <source>
        <dbReference type="ARBA" id="ARBA00023180"/>
    </source>
</evidence>
<evidence type="ECO:0000259" key="11">
    <source>
        <dbReference type="SMART" id="SM00089"/>
    </source>
</evidence>
<dbReference type="InterPro" id="IPR006652">
    <property type="entry name" value="Kelch_1"/>
</dbReference>
<dbReference type="InterPro" id="IPR021720">
    <property type="entry name" value="Malectin_dom"/>
</dbReference>
<sequence>MKYVLNSTQMAVRSLLFIGLLVLFLLGGATPGWAQTGNWVTVAPSGTPTWVGFSVMINNKMYVFSGFDSPSVTTTAKCQVYDPATNTWSYIADMPFPVTHAGIAVDGTKVYVAGGFLSGQSGGPNSDKLQIYDVATNTWSQGTPLPTKSGGNALVRIGRKLHSFGGLLEDRQTGSMAHYVLDLNNVGAGWGVAAGMPLPRCHFASGAVAGKIYALGGQTGHDGAIADVNYVQVYDPSTDVWTRLQDMPYVRSHSEPATCVVDGTIVLAGGRSGRPNGTDNVIPNVTVYNPATDSWTEQLPLPVNLFGPSAEMIGNEYIVANGGLNQSTNPQTTTRKRSQTRTPNNTIGFWPSQVTLSAVAGASASRDIILWTKSGNPSYSIDTSGLPAWLSVSPTSGTIDLLGGTEIKVTANAGSLAAGTYTASITAKATGYPDATANITFTVSGSKPKILYLYGSIPPSIHDMKLSDTGSLGMSQFNQALLDAGFTTTEALDANTTLNAATLNGYKVLILSSNNRRFTAAEAAAVATWVNAGGGVVAWSDAAFGWQNGGANSSEGMLSDNDIMLQFGMQFLHDNTQGAFTMDQWAVNHYINNFNKNAGLTIEAEGVSPIRTTTPATIIANLPPIAAHLNSLDGPLQANDAALSVAKIGQGRAAGFFDRNCFWNAGDGTYLSRVQNKAFAQRLIQWVAGADDSAPSGTPPLANAGPDQTINLPTSSVILAGSGTPASGSTITGYTWSQAGGPATASFSSTSVANPTVSGLTQAGSYTFSLVVTDNKTLTSIADQVTIYVNPATAGGPAVYRINAGGGTLTTSLGTFAPDQYYSGSAYTYSTGNAIAGTNDDALYQTERSSSTDKGAYSYDFPVANGTYTVTLHFADIYWSSVGQRIFDVSIEGAKVLDNYDIIRKVGAFTATTETFTTTVSDGTLNIYFSALAADGGVDRPKISAIEIFNATSGGNPAPVANAGPDQTITLPTSSVTLAGAGTDDGSVKTYTWSQASGPLTATFSPGKTAQNPSVSGLSQAGTYVFSLVVTDNLDAPSAADQVQITVNPVPTGQPTAVYRLNSGGGALTTSIGAFTTDQYFSPNPGSTYSTGSAIAGTTDDALYQTERFGTNFSYALPIANGTYTVKLHFAEIYWTAVGQRVFDVSLEGNKVLSAYDIFKKVGTNVATVESFPVTVSDGTLNLNFTSLNTGGKDNAKISAIEVLSTASGSNPAPVANAGPDQTITLPTSSVTLAGAGTDDGSIKTYTWSQAGGPTTATFSPGKTAQNPTVSGLSQAGTYVFSLVVTDNLDAPSAADQVQITVNPVPSSPQQVTSLTLMNADTDQPIRDLVANDVLNLATLPTQNLNVRANTSPYPVGSVVLVLSGTVNRTQVETSAPYALFGNSGPDYAAWPAPVGSYTLKATPYTSSGGNGTAGTALTVNFTVTNQAALTASGLSAALKGDKTSGFSSVAAVYPNPSDNGRFRLSLPEAFQGEVSYTLVSAVGATLGTGKLTPAAAGSLLELDFSQQMPANGIYYLHINGQKAQAHLKLIRR</sequence>
<evidence type="ECO:0000256" key="7">
    <source>
        <dbReference type="ARBA" id="ARBA00023136"/>
    </source>
</evidence>
<dbReference type="EMBL" id="CP040896">
    <property type="protein sequence ID" value="QDA61299.1"/>
    <property type="molecule type" value="Genomic_DNA"/>
</dbReference>
<evidence type="ECO:0000256" key="4">
    <source>
        <dbReference type="ARBA" id="ARBA00022729"/>
    </source>
</evidence>
<dbReference type="Proteomes" id="UP000305398">
    <property type="component" value="Chromosome"/>
</dbReference>
<dbReference type="KEGG" id="hyj:FHG12_14890"/>
<gene>
    <name evidence="12" type="ORF">FHG12_14890</name>
</gene>
<comment type="similarity">
    <text evidence="2">Belongs to the malectin family.</text>
</comment>